<comment type="caution">
    <text evidence="2">The sequence shown here is derived from an EMBL/GenBank/DDBJ whole genome shotgun (WGS) entry which is preliminary data.</text>
</comment>
<dbReference type="Proteomes" id="UP001161017">
    <property type="component" value="Unassembled WGS sequence"/>
</dbReference>
<keyword evidence="3" id="KW-1185">Reference proteome</keyword>
<dbReference type="AlphaFoldDB" id="A0AA43QH70"/>
<organism evidence="2 3">
    <name type="scientific">Ramalina farinacea</name>
    <dbReference type="NCBI Taxonomy" id="258253"/>
    <lineage>
        <taxon>Eukaryota</taxon>
        <taxon>Fungi</taxon>
        <taxon>Dikarya</taxon>
        <taxon>Ascomycota</taxon>
        <taxon>Pezizomycotina</taxon>
        <taxon>Lecanoromycetes</taxon>
        <taxon>OSLEUM clade</taxon>
        <taxon>Lecanoromycetidae</taxon>
        <taxon>Lecanorales</taxon>
        <taxon>Lecanorineae</taxon>
        <taxon>Ramalinaceae</taxon>
        <taxon>Ramalina</taxon>
    </lineage>
</organism>
<reference evidence="2" key="1">
    <citation type="journal article" date="2023" name="Genome Biol. Evol.">
        <title>First Whole Genome Sequence and Flow Cytometry Genome Size Data for the Lichen-Forming Fungus Ramalina farinacea (Ascomycota).</title>
        <authorList>
            <person name="Llewellyn T."/>
            <person name="Mian S."/>
            <person name="Hill R."/>
            <person name="Leitch I.J."/>
            <person name="Gaya E."/>
        </authorList>
    </citation>
    <scope>NUCLEOTIDE SEQUENCE</scope>
    <source>
        <strain evidence="2">LIQ254RAFAR</strain>
    </source>
</reference>
<sequence>MDHLPYPSAPGQHRLEVSNLVDADEVIDCRSDSPHQQFKAAITSETPETLSDLTRVLQHWLYFGLISRCVGEGIAVWPFDDHGRLNSRTLPGLLKSIQRSSSELATELKTVESDLRQFVTDIPKTYRTAQTGDRTVAEEVVLSIRVLVDSVWRVLHNDAEHAEVKFMRHHEKYENDFASAALCEKCQHQGNMNCEMLQAPLNDIMKILGAGGIPLIRLESNQLVATRAKYGLPYVAATHVWAGGLGNPKGNAMPACQLREMAELTASSRKAIQSLEPGTTPEQVLPAVWETIVNPLRLIPEPSPDWFWIDTLNIPRTDESQESQEENDIVWKRRTNAIDVMTQTYAAADSAIVLDPQLRQLQLKWYQRTTDPDSEEADLVLLEIFSWILVSSWMTRCWTFQEGAMAKELLVKLSEHLFPMRLARQDTLTRNRRRLQNSEYSDLHDMLDESSSWFSRLPATREVDGRVGRKEISEGDSGQPEVFTRIWNDLAARSTSRTMDRLAIFSLLVDIRPSEVRKQHPRARLKAIFKAQERLPLALLFQPPLTTSERHEAFEEFRKEEQAELDRGKTLGQYREDDAYPLPTSIRSKPLPGQLGWMQQEGNYVCFDNELLDAGLRRPSLFSLPKLPSSRCPRYRFRDSSVPCGFSMSLHSVPEVQRTRLSKAHDVFLLIGSSLESKNAFQSSDSSFCGVLLTLESRTRRKDFGTPGEVWSFGYLCHVTCDSSETCDQVETDIRQVTFSNNFIYRFRCDFSSIQAPSRHRIRGFVPPWITVFTILSTVMPLLFVYYLACLGIACIVAFAHTPGTFPEGWLAMIGFLFVMRILFFTWNSFRDYSKAANEIHFNSWVNGIEVGSAKPIIESQEVHTGLNINLTLRDSSILALLSVLFIVVGGVVYEEKDWRWMIAVGASAIGELVLRFGLEHCLPTSRFWGPMSEGGMPEHPALRESFLSASRLTKWLRQIDARRLMRGSTS</sequence>
<accession>A0AA43QH70</accession>
<keyword evidence="1" id="KW-0472">Membrane</keyword>
<dbReference type="PANTHER" id="PTHR39596">
    <property type="match status" value="1"/>
</dbReference>
<evidence type="ECO:0000313" key="3">
    <source>
        <dbReference type="Proteomes" id="UP001161017"/>
    </source>
</evidence>
<feature type="transmembrane region" description="Helical" evidence="1">
    <location>
        <begin position="769"/>
        <end position="799"/>
    </location>
</feature>
<dbReference type="PANTHER" id="PTHR39596:SF2">
    <property type="entry name" value="HET DOMAIN PROTEIN (AFU_ORTHOLOGUE AFUA_1G17550)-RELATED"/>
    <property type="match status" value="1"/>
</dbReference>
<evidence type="ECO:0000256" key="1">
    <source>
        <dbReference type="SAM" id="Phobius"/>
    </source>
</evidence>
<feature type="transmembrane region" description="Helical" evidence="1">
    <location>
        <begin position="877"/>
        <end position="894"/>
    </location>
</feature>
<proteinExistence type="predicted"/>
<feature type="transmembrane region" description="Helical" evidence="1">
    <location>
        <begin position="811"/>
        <end position="830"/>
    </location>
</feature>
<evidence type="ECO:0008006" key="4">
    <source>
        <dbReference type="Google" id="ProtNLM"/>
    </source>
</evidence>
<dbReference type="EMBL" id="JAPUFD010000003">
    <property type="protein sequence ID" value="MDI1486486.1"/>
    <property type="molecule type" value="Genomic_DNA"/>
</dbReference>
<name>A0AA43QH70_9LECA</name>
<keyword evidence="1" id="KW-0812">Transmembrane</keyword>
<evidence type="ECO:0000313" key="2">
    <source>
        <dbReference type="EMBL" id="MDI1486486.1"/>
    </source>
</evidence>
<keyword evidence="1" id="KW-1133">Transmembrane helix</keyword>
<protein>
    <recommendedName>
        <fullName evidence="4">Heterokaryon incompatibility domain-containing protein</fullName>
    </recommendedName>
</protein>
<gene>
    <name evidence="2" type="ORF">OHK93_005716</name>
</gene>